<dbReference type="EMBL" id="JAEACQ010000200">
    <property type="protein sequence ID" value="MBL7628973.1"/>
    <property type="molecule type" value="Genomic_DNA"/>
</dbReference>
<dbReference type="AlphaFoldDB" id="A0A937RM99"/>
<keyword evidence="3" id="KW-1185">Reference proteome</keyword>
<dbReference type="SUPFAM" id="SSF51338">
    <property type="entry name" value="Composite domain of metallo-dependent hydrolases"/>
    <property type="match status" value="1"/>
</dbReference>
<dbReference type="Pfam" id="PF07969">
    <property type="entry name" value="Amidohydro_3"/>
    <property type="match status" value="1"/>
</dbReference>
<dbReference type="PANTHER" id="PTHR22642">
    <property type="entry name" value="IMIDAZOLONEPROPIONASE"/>
    <property type="match status" value="1"/>
</dbReference>
<evidence type="ECO:0000259" key="1">
    <source>
        <dbReference type="Pfam" id="PF07969"/>
    </source>
</evidence>
<evidence type="ECO:0000313" key="2">
    <source>
        <dbReference type="EMBL" id="MBL7628973.1"/>
    </source>
</evidence>
<sequence length="541" mass="54401">MTSAAWQHVTDSEPARAVLYRGGHIHSAAHPRATALLTARDGTIAWIGTADDADEIAAAPGDRVDAVADLAGALLAPAFVDAHLHATATGLALGGLDLAAAPTLRAALDAVAAAASAGAATLLGTGWDETRWPEQRPPTAAELEMAAGDRFVYLARVDGHSAVVSGKLAAASGASLLAGWLGDGLCRGDAHHAARSTAYDTITPGQRTDAWRRLRATAAALGIAALHEMAGPEVSSADDLAALLAHAATEPGPLIAGYWAGDAAVLDDLDPGGRLAVGLGGDVFVDGSIGSHTAALRAPYADRPGHRPPPLLDAHAVATTVLTALATGRQPGFHAIGDAAIDVVLAGLDAAATAGAARVAATRPRVEHCVLAHPDQITRLAAHGAVAVVQPAFDTHWGGPAGLYATRLGADRAAAINPFAALAAAGVGLALSSDAPVTPLDPWASIRAAVGHHTPAARLTLPAAFTAATRGGWHAARADTDGHGTLAPGHPATFAVWDLPAGLAHLPGHPPLPDLTGPDPVCLRTVARGRTLYDATTGNGQ</sequence>
<name>A0A937RM99_9ACTN</name>
<protein>
    <submittedName>
        <fullName evidence="2">Amidohydrolase family protein</fullName>
    </submittedName>
</protein>
<organism evidence="2 3">
    <name type="scientific">Frankia nepalensis</name>
    <dbReference type="NCBI Taxonomy" id="1836974"/>
    <lineage>
        <taxon>Bacteria</taxon>
        <taxon>Bacillati</taxon>
        <taxon>Actinomycetota</taxon>
        <taxon>Actinomycetes</taxon>
        <taxon>Frankiales</taxon>
        <taxon>Frankiaceae</taxon>
        <taxon>Frankia</taxon>
    </lineage>
</organism>
<dbReference type="Gene3D" id="2.30.40.10">
    <property type="entry name" value="Urease, subunit C, domain 1"/>
    <property type="match status" value="1"/>
</dbReference>
<dbReference type="PANTHER" id="PTHR22642:SF2">
    <property type="entry name" value="PROTEIN LONG AFTER FAR-RED 3"/>
    <property type="match status" value="1"/>
</dbReference>
<dbReference type="Gene3D" id="3.10.310.70">
    <property type="match status" value="1"/>
</dbReference>
<feature type="domain" description="Amidohydrolase 3" evidence="1">
    <location>
        <begin position="67"/>
        <end position="503"/>
    </location>
</feature>
<dbReference type="InterPro" id="IPR011059">
    <property type="entry name" value="Metal-dep_hydrolase_composite"/>
</dbReference>
<gene>
    <name evidence="2" type="ORF">I7412_17775</name>
</gene>
<dbReference type="Proteomes" id="UP000604475">
    <property type="component" value="Unassembled WGS sequence"/>
</dbReference>
<dbReference type="Gene3D" id="3.20.20.140">
    <property type="entry name" value="Metal-dependent hydrolases"/>
    <property type="match status" value="1"/>
</dbReference>
<comment type="caution">
    <text evidence="2">The sequence shown here is derived from an EMBL/GenBank/DDBJ whole genome shotgun (WGS) entry which is preliminary data.</text>
</comment>
<reference evidence="2" key="1">
    <citation type="submission" date="2020-12" db="EMBL/GenBank/DDBJ databases">
        <title>Genomic characterization of non-nitrogen-fixing Frankia strains.</title>
        <authorList>
            <person name="Carlos-Shanley C."/>
            <person name="Guerra T."/>
            <person name="Hahn D."/>
        </authorList>
    </citation>
    <scope>NUCLEOTIDE SEQUENCE</scope>
    <source>
        <strain evidence="2">CN6</strain>
    </source>
</reference>
<evidence type="ECO:0000313" key="3">
    <source>
        <dbReference type="Proteomes" id="UP000604475"/>
    </source>
</evidence>
<dbReference type="InterPro" id="IPR032466">
    <property type="entry name" value="Metal_Hydrolase"/>
</dbReference>
<dbReference type="RefSeq" id="WP_203006413.1">
    <property type="nucleotide sequence ID" value="NZ_JADWYU010000373.1"/>
</dbReference>
<dbReference type="SUPFAM" id="SSF51556">
    <property type="entry name" value="Metallo-dependent hydrolases"/>
    <property type="match status" value="1"/>
</dbReference>
<dbReference type="GO" id="GO:0016810">
    <property type="term" value="F:hydrolase activity, acting on carbon-nitrogen (but not peptide) bonds"/>
    <property type="evidence" value="ECO:0007669"/>
    <property type="project" value="InterPro"/>
</dbReference>
<proteinExistence type="predicted"/>
<dbReference type="InterPro" id="IPR013108">
    <property type="entry name" value="Amidohydro_3"/>
</dbReference>
<accession>A0A937RM99</accession>